<dbReference type="AlphaFoldDB" id="A0A1Y2EGP2"/>
<feature type="transmembrane region" description="Helical" evidence="4">
    <location>
        <begin position="434"/>
        <end position="457"/>
    </location>
</feature>
<feature type="transmembrane region" description="Helical" evidence="4">
    <location>
        <begin position="620"/>
        <end position="640"/>
    </location>
</feature>
<gene>
    <name evidence="5" type="ORF">LY90DRAFT_207411</name>
</gene>
<keyword evidence="3" id="KW-0732">Signal</keyword>
<evidence type="ECO:0000256" key="2">
    <source>
        <dbReference type="ARBA" id="ARBA00022448"/>
    </source>
</evidence>
<evidence type="ECO:0000256" key="3">
    <source>
        <dbReference type="ARBA" id="ARBA00022729"/>
    </source>
</evidence>
<dbReference type="SUPFAM" id="SSF53850">
    <property type="entry name" value="Periplasmic binding protein-like II"/>
    <property type="match status" value="1"/>
</dbReference>
<evidence type="ECO:0000256" key="4">
    <source>
        <dbReference type="SAM" id="Phobius"/>
    </source>
</evidence>
<feature type="transmembrane region" description="Helical" evidence="4">
    <location>
        <begin position="594"/>
        <end position="613"/>
    </location>
</feature>
<dbReference type="GO" id="GO:0015768">
    <property type="term" value="P:maltose transport"/>
    <property type="evidence" value="ECO:0007669"/>
    <property type="project" value="TreeGrafter"/>
</dbReference>
<feature type="transmembrane region" description="Helical" evidence="4">
    <location>
        <begin position="501"/>
        <end position="522"/>
    </location>
</feature>
<accession>A0A1Y2EGP2</accession>
<keyword evidence="2" id="KW-0813">Transport</keyword>
<sequence>MINFKFYTNKMSIGYFIFILIILFFIDVIKATILNALAFTPHNELEIYSYLIKNFNEYSKNNGLDITIKLNLFSPSNSTTNTYDFYTLMDSFLLRKSNKYDLYFYNSIYTWSFEHHFLNLKELLPKDHVNMYTDIDSEMFSYNNKLVGLPIYINYSVIYNNMKLLNEYGKKIPKTWDELLNTGKYILEKELKKNNTDIIIYTGGFIYDEIGMGSIYEFMYTFRDEIDSPFPKLTSQNAIDSLKMMKKLKEEISSDSIFNNINHSINKLKDGNGLFVKINYINMLINPVYKATILPGRKEGISGAFIGGYNIGLSKYSEKEKRDDTIKALIYLTSKSTQRKLLVEHKKFSGISSLYDEEEVCNSNEMCEIYKNIQPISRPVNVTNDYNRYSEKFRYYVYKYLYGDNNVKAEDILKEIDDITRIYYVSLISKESSIGVIALIIYTLLSLLMLLSSLFLFSKRYQKCFNFLPKDFWILSIIGSILILVYGYLDMGKVTQKICHVKIIIVFFSFTLIFIPIFYKLLVNYPEENKISNWINQHRHKFLLIFIFLDVGVNALLLISPCDIENIMVPEGKNFQKCTMNNNFSKFLLTLSKLFKLFIIMIILFLIFIEWYIRVTLYDIRFCMAAISINVLVLIISIFIDSLNITDYTTYNLTKQIIFLVSSISNYILFYLIRIVKKLIRDIDQDEKEGNKIIRNIQQPLNIKDLNSYYTRKFSSASKKTTILSKIYYKILDFHYSDKIISSSEYLSDNHESDIINSNTVNNRNSTFDSDDNLNINDSNDNYISIE</sequence>
<evidence type="ECO:0000313" key="6">
    <source>
        <dbReference type="Proteomes" id="UP000193920"/>
    </source>
</evidence>
<keyword evidence="4" id="KW-0812">Transmembrane</keyword>
<dbReference type="Proteomes" id="UP000193920">
    <property type="component" value="Unassembled WGS sequence"/>
</dbReference>
<dbReference type="EMBL" id="MCOG01000043">
    <property type="protein sequence ID" value="ORY70587.1"/>
    <property type="molecule type" value="Genomic_DNA"/>
</dbReference>
<keyword evidence="6" id="KW-1185">Reference proteome</keyword>
<dbReference type="GO" id="GO:1901982">
    <property type="term" value="F:maltose binding"/>
    <property type="evidence" value="ECO:0007669"/>
    <property type="project" value="TreeGrafter"/>
</dbReference>
<protein>
    <submittedName>
        <fullName evidence="5">Periplasmic binding protein-like II</fullName>
    </submittedName>
</protein>
<dbReference type="Pfam" id="PF13416">
    <property type="entry name" value="SBP_bac_8"/>
    <property type="match status" value="1"/>
</dbReference>
<dbReference type="Gene3D" id="3.40.190.10">
    <property type="entry name" value="Periplasmic binding protein-like II"/>
    <property type="match status" value="2"/>
</dbReference>
<name>A0A1Y2EGP2_9FUNG</name>
<comment type="similarity">
    <text evidence="1">Belongs to the bacterial solute-binding protein 1 family.</text>
</comment>
<dbReference type="GO" id="GO:0042956">
    <property type="term" value="P:maltodextrin transmembrane transport"/>
    <property type="evidence" value="ECO:0007669"/>
    <property type="project" value="TreeGrafter"/>
</dbReference>
<feature type="transmembrane region" description="Helical" evidence="4">
    <location>
        <begin position="12"/>
        <end position="33"/>
    </location>
</feature>
<proteinExistence type="inferred from homology"/>
<dbReference type="PANTHER" id="PTHR30061">
    <property type="entry name" value="MALTOSE-BINDING PERIPLASMIC PROTEIN"/>
    <property type="match status" value="1"/>
</dbReference>
<feature type="transmembrane region" description="Helical" evidence="4">
    <location>
        <begin position="472"/>
        <end position="489"/>
    </location>
</feature>
<feature type="transmembrane region" description="Helical" evidence="4">
    <location>
        <begin position="542"/>
        <end position="560"/>
    </location>
</feature>
<organism evidence="5 6">
    <name type="scientific">Neocallimastix californiae</name>
    <dbReference type="NCBI Taxonomy" id="1754190"/>
    <lineage>
        <taxon>Eukaryota</taxon>
        <taxon>Fungi</taxon>
        <taxon>Fungi incertae sedis</taxon>
        <taxon>Chytridiomycota</taxon>
        <taxon>Chytridiomycota incertae sedis</taxon>
        <taxon>Neocallimastigomycetes</taxon>
        <taxon>Neocallimastigales</taxon>
        <taxon>Neocallimastigaceae</taxon>
        <taxon>Neocallimastix</taxon>
    </lineage>
</organism>
<reference evidence="5 6" key="1">
    <citation type="submission" date="2016-08" db="EMBL/GenBank/DDBJ databases">
        <title>A Parts List for Fungal Cellulosomes Revealed by Comparative Genomics.</title>
        <authorList>
            <consortium name="DOE Joint Genome Institute"/>
            <person name="Haitjema C.H."/>
            <person name="Gilmore S.P."/>
            <person name="Henske J.K."/>
            <person name="Solomon K.V."/>
            <person name="De Groot R."/>
            <person name="Kuo A."/>
            <person name="Mondo S.J."/>
            <person name="Salamov A.A."/>
            <person name="Labutti K."/>
            <person name="Zhao Z."/>
            <person name="Chiniquy J."/>
            <person name="Barry K."/>
            <person name="Brewer H.M."/>
            <person name="Purvine S.O."/>
            <person name="Wright A.T."/>
            <person name="Boxma B."/>
            <person name="Van Alen T."/>
            <person name="Hackstein J.H."/>
            <person name="Baker S.E."/>
            <person name="Grigoriev I.V."/>
            <person name="O'Malley M.A."/>
        </authorList>
    </citation>
    <scope>NUCLEOTIDE SEQUENCE [LARGE SCALE GENOMIC DNA]</scope>
    <source>
        <strain evidence="5 6">G1</strain>
    </source>
</reference>
<keyword evidence="4" id="KW-1133">Transmembrane helix</keyword>
<dbReference type="InterPro" id="IPR006059">
    <property type="entry name" value="SBP"/>
</dbReference>
<comment type="caution">
    <text evidence="5">The sequence shown here is derived from an EMBL/GenBank/DDBJ whole genome shotgun (WGS) entry which is preliminary data.</text>
</comment>
<keyword evidence="4" id="KW-0472">Membrane</keyword>
<evidence type="ECO:0000256" key="1">
    <source>
        <dbReference type="ARBA" id="ARBA00008520"/>
    </source>
</evidence>
<dbReference type="OrthoDB" id="2157358at2759"/>
<feature type="transmembrane region" description="Helical" evidence="4">
    <location>
        <begin position="656"/>
        <end position="673"/>
    </location>
</feature>
<dbReference type="PANTHER" id="PTHR30061:SF50">
    <property type="entry name" value="MALTOSE_MALTODEXTRIN-BINDING PERIPLASMIC PROTEIN"/>
    <property type="match status" value="1"/>
</dbReference>
<evidence type="ECO:0000313" key="5">
    <source>
        <dbReference type="EMBL" id="ORY70587.1"/>
    </source>
</evidence>